<evidence type="ECO:0008006" key="4">
    <source>
        <dbReference type="Google" id="ProtNLM"/>
    </source>
</evidence>
<keyword evidence="3" id="KW-1185">Reference proteome</keyword>
<evidence type="ECO:0000256" key="1">
    <source>
        <dbReference type="SAM" id="MobiDB-lite"/>
    </source>
</evidence>
<dbReference type="Proteomes" id="UP001140091">
    <property type="component" value="Unassembled WGS sequence"/>
</dbReference>
<dbReference type="AlphaFoldDB" id="A0A9W8J6T3"/>
<feature type="region of interest" description="Disordered" evidence="1">
    <location>
        <begin position="1"/>
        <end position="42"/>
    </location>
</feature>
<name>A0A9W8J6T3_9AGAR</name>
<dbReference type="PANTHER" id="PTHR22504:SF0">
    <property type="entry name" value="REPRESSOR OF RNA POLYMERASE III TRANSCRIPTION MAF1 HOMOLOG"/>
    <property type="match status" value="1"/>
</dbReference>
<feature type="compositionally biased region" description="Acidic residues" evidence="1">
    <location>
        <begin position="286"/>
        <end position="303"/>
    </location>
</feature>
<proteinExistence type="predicted"/>
<reference evidence="2" key="1">
    <citation type="submission" date="2022-06" db="EMBL/GenBank/DDBJ databases">
        <title>Genome Sequence of Candolleomyces eurysporus.</title>
        <authorList>
            <person name="Buettner E."/>
        </authorList>
    </citation>
    <scope>NUCLEOTIDE SEQUENCE</scope>
    <source>
        <strain evidence="2">VTCC 930004</strain>
    </source>
</reference>
<organism evidence="2 3">
    <name type="scientific">Candolleomyces eurysporus</name>
    <dbReference type="NCBI Taxonomy" id="2828524"/>
    <lineage>
        <taxon>Eukaryota</taxon>
        <taxon>Fungi</taxon>
        <taxon>Dikarya</taxon>
        <taxon>Basidiomycota</taxon>
        <taxon>Agaricomycotina</taxon>
        <taxon>Agaricomycetes</taxon>
        <taxon>Agaricomycetidae</taxon>
        <taxon>Agaricales</taxon>
        <taxon>Agaricineae</taxon>
        <taxon>Psathyrellaceae</taxon>
        <taxon>Candolleomyces</taxon>
    </lineage>
</organism>
<gene>
    <name evidence="2" type="ORF">H1R20_g7836</name>
</gene>
<evidence type="ECO:0000313" key="3">
    <source>
        <dbReference type="Proteomes" id="UP001140091"/>
    </source>
</evidence>
<dbReference type="OrthoDB" id="277029at2759"/>
<evidence type="ECO:0000313" key="2">
    <source>
        <dbReference type="EMBL" id="KAJ2929250.1"/>
    </source>
</evidence>
<feature type="region of interest" description="Disordered" evidence="1">
    <location>
        <begin position="264"/>
        <end position="346"/>
    </location>
</feature>
<dbReference type="InterPro" id="IPR015257">
    <property type="entry name" value="Maf1"/>
</dbReference>
<dbReference type="InterPro" id="IPR038564">
    <property type="entry name" value="Maf1_sf"/>
</dbReference>
<feature type="non-terminal residue" evidence="2">
    <location>
        <position position="1"/>
    </location>
</feature>
<accession>A0A9W8J6T3</accession>
<sequence length="444" mass="48958">MIRPAKSLAPAGTSKIQGPDFRTLPQSTIGTHHHKSGVMGPNSRPCKPGLAVIMKYIEIPTLSKLAQSLTHEGPECSVHTRIEAYSCKNIKRDKKLFKTLETAYQEDVSNSPPLPSWLALDKESADMTPFGPMDKQASRKILYLLISTLNIAFPDHDFTDVRPSHFVKEENGASVLNALSNTLVSPHRAGTNAPRSYSSYPPTSSDFFPNSVPSSTSPFERPIHSPLAPPPIVSGTHPTLFRILDDVIGLSDCEVFSYTPEIDADPHANDFSDDEDDVASVGDETSSGDDDATFEFDNYDVDESYGSPPPHHHHYSSTGSSFATRSPKKKIPPPTPRAAIRHTLPSEDDDGFEPYKYGSSSVQFKRRGALLWSSHWFFFNRKLKRVLFVSVWARSKGIGRSYYVDDSDEYEMDSPSSPVSERFWGWEGATGAGARALGLSGRGF</sequence>
<comment type="caution">
    <text evidence="2">The sequence shown here is derived from an EMBL/GenBank/DDBJ whole genome shotgun (WGS) entry which is preliminary data.</text>
</comment>
<dbReference type="Gene3D" id="3.40.1000.50">
    <property type="entry name" value="Repressor of RNA polymerase III transcription Maf1"/>
    <property type="match status" value="3"/>
</dbReference>
<dbReference type="PANTHER" id="PTHR22504">
    <property type="entry name" value="REPRESSOR OF RNA POLYMERASE III TRANSCRIPTION MAF1"/>
    <property type="match status" value="1"/>
</dbReference>
<dbReference type="GO" id="GO:0005634">
    <property type="term" value="C:nucleus"/>
    <property type="evidence" value="ECO:0007669"/>
    <property type="project" value="TreeGrafter"/>
</dbReference>
<dbReference type="GO" id="GO:0000994">
    <property type="term" value="F:RNA polymerase III core binding"/>
    <property type="evidence" value="ECO:0007669"/>
    <property type="project" value="TreeGrafter"/>
</dbReference>
<dbReference type="EMBL" id="JANBPK010000884">
    <property type="protein sequence ID" value="KAJ2929250.1"/>
    <property type="molecule type" value="Genomic_DNA"/>
</dbReference>
<dbReference type="GO" id="GO:0016480">
    <property type="term" value="P:negative regulation of transcription by RNA polymerase III"/>
    <property type="evidence" value="ECO:0007669"/>
    <property type="project" value="InterPro"/>
</dbReference>
<protein>
    <recommendedName>
        <fullName evidence="4">Maf1-domain-containing protein</fullName>
    </recommendedName>
</protein>
<dbReference type="Pfam" id="PF09174">
    <property type="entry name" value="Maf1"/>
    <property type="match status" value="1"/>
</dbReference>